<accession>A0ABV5F3D4</accession>
<evidence type="ECO:0000313" key="2">
    <source>
        <dbReference type="Proteomes" id="UP001589605"/>
    </source>
</evidence>
<organism evidence="1 2">
    <name type="scientific">Formosa undariae</name>
    <dbReference type="NCBI Taxonomy" id="1325436"/>
    <lineage>
        <taxon>Bacteria</taxon>
        <taxon>Pseudomonadati</taxon>
        <taxon>Bacteroidota</taxon>
        <taxon>Flavobacteriia</taxon>
        <taxon>Flavobacteriales</taxon>
        <taxon>Flavobacteriaceae</taxon>
        <taxon>Formosa</taxon>
    </lineage>
</organism>
<keyword evidence="2" id="KW-1185">Reference proteome</keyword>
<dbReference type="EMBL" id="JBHMEZ010000012">
    <property type="protein sequence ID" value="MFB9053950.1"/>
    <property type="molecule type" value="Genomic_DNA"/>
</dbReference>
<evidence type="ECO:0000313" key="1">
    <source>
        <dbReference type="EMBL" id="MFB9053950.1"/>
    </source>
</evidence>
<name>A0ABV5F3D4_9FLAO</name>
<comment type="caution">
    <text evidence="1">The sequence shown here is derived from an EMBL/GenBank/DDBJ whole genome shotgun (WGS) entry which is preliminary data.</text>
</comment>
<sequence length="251" mass="29862">MKEILILDCENYDTILSSLKEIFSTSENDISSFLKSLDLNEIWENSQKEKYADEYLFEEFLKGFKLDKSKIIRAHWFHNTRVLKGSGFKEGILPSTLAIKRLETLIDEIVKKLKIRKNENSLRECSVIQNKLTSKTNQGPWAFLIREFAFEKTVGIHDYLKSPELIEDIIHFKYPENYDLIFREFQNSTIKCIIKFKTEFEFHPKRLLYVINYLYNKVNDEKMDWRSNANFSNNGKIISPKMILKIEYLEK</sequence>
<protein>
    <submittedName>
        <fullName evidence="1">Uncharacterized protein</fullName>
    </submittedName>
</protein>
<reference evidence="1 2" key="1">
    <citation type="submission" date="2024-09" db="EMBL/GenBank/DDBJ databases">
        <authorList>
            <person name="Sun Q."/>
            <person name="Mori K."/>
        </authorList>
    </citation>
    <scope>NUCLEOTIDE SEQUENCE [LARGE SCALE GENOMIC DNA]</scope>
    <source>
        <strain evidence="1 2">CECT 8286</strain>
    </source>
</reference>
<proteinExistence type="predicted"/>
<gene>
    <name evidence="1" type="ORF">ACFFVB_12760</name>
</gene>
<dbReference type="RefSeq" id="WP_382383308.1">
    <property type="nucleotide sequence ID" value="NZ_JBHMEZ010000012.1"/>
</dbReference>
<dbReference type="Proteomes" id="UP001589605">
    <property type="component" value="Unassembled WGS sequence"/>
</dbReference>